<gene>
    <name evidence="1" type="ORF">LEP1GSC188_2882</name>
</gene>
<accession>M3GAB5</accession>
<proteinExistence type="predicted"/>
<dbReference type="EMBL" id="AHOR02000017">
    <property type="protein sequence ID" value="EMF82904.1"/>
    <property type="molecule type" value="Genomic_DNA"/>
</dbReference>
<reference evidence="1 2" key="1">
    <citation type="submission" date="2013-01" db="EMBL/GenBank/DDBJ databases">
        <authorList>
            <person name="Harkins D.M."/>
            <person name="Durkin A.S."/>
            <person name="Brinkac L.M."/>
            <person name="Haft D.H."/>
            <person name="Selengut J.D."/>
            <person name="Sanka R."/>
            <person name="DePew J."/>
            <person name="Purushe J."/>
            <person name="Tulsiani S.M."/>
            <person name="Graham G.C."/>
            <person name="Burns M.-A."/>
            <person name="Dohnt M.F."/>
            <person name="Smythe L.D."/>
            <person name="McKay D.B."/>
            <person name="Craig S.B."/>
            <person name="Vinetz J.M."/>
            <person name="Sutton G.G."/>
            <person name="Nierman W.C."/>
            <person name="Fouts D.E."/>
        </authorList>
    </citation>
    <scope>NUCLEOTIDE SEQUENCE [LARGE SCALE GENOMIC DNA]</scope>
    <source>
        <strain evidence="1 2">LT2116</strain>
    </source>
</reference>
<protein>
    <submittedName>
        <fullName evidence="1">Uncharacterized protein</fullName>
    </submittedName>
</protein>
<name>M3GAB5_9LEPT</name>
<comment type="caution">
    <text evidence="1">The sequence shown here is derived from an EMBL/GenBank/DDBJ whole genome shotgun (WGS) entry which is preliminary data.</text>
</comment>
<organism evidence="1 2">
    <name type="scientific">Leptospira weilii serovar Topaz str. LT2116</name>
    <dbReference type="NCBI Taxonomy" id="1088540"/>
    <lineage>
        <taxon>Bacteria</taxon>
        <taxon>Pseudomonadati</taxon>
        <taxon>Spirochaetota</taxon>
        <taxon>Spirochaetia</taxon>
        <taxon>Leptospirales</taxon>
        <taxon>Leptospiraceae</taxon>
        <taxon>Leptospira</taxon>
    </lineage>
</organism>
<dbReference type="AlphaFoldDB" id="M3GAB5"/>
<sequence>MNFLQSFIPIQSEHFMTQVSRNTETIKKTQIADKPDIPFLTLKRKAAT</sequence>
<evidence type="ECO:0000313" key="2">
    <source>
        <dbReference type="Proteomes" id="UP000011770"/>
    </source>
</evidence>
<evidence type="ECO:0000313" key="1">
    <source>
        <dbReference type="EMBL" id="EMF82904.1"/>
    </source>
</evidence>
<dbReference type="Proteomes" id="UP000011770">
    <property type="component" value="Unassembled WGS sequence"/>
</dbReference>